<gene>
    <name evidence="1" type="ORF">B1A_17881</name>
</gene>
<reference evidence="1" key="1">
    <citation type="submission" date="2013-08" db="EMBL/GenBank/DDBJ databases">
        <authorList>
            <person name="Mendez C."/>
            <person name="Richter M."/>
            <person name="Ferrer M."/>
            <person name="Sanchez J."/>
        </authorList>
    </citation>
    <scope>NUCLEOTIDE SEQUENCE</scope>
</reference>
<evidence type="ECO:0000313" key="1">
    <source>
        <dbReference type="EMBL" id="EQD36461.1"/>
    </source>
</evidence>
<reference evidence="1" key="2">
    <citation type="journal article" date="2014" name="ISME J.">
        <title>Microbial stratification in low pH oxic and suboxic macroscopic growths along an acid mine drainage.</title>
        <authorList>
            <person name="Mendez-Garcia C."/>
            <person name="Mesa V."/>
            <person name="Sprenger R.R."/>
            <person name="Richter M."/>
            <person name="Diez M.S."/>
            <person name="Solano J."/>
            <person name="Bargiela R."/>
            <person name="Golyshina O.V."/>
            <person name="Manteca A."/>
            <person name="Ramos J.L."/>
            <person name="Gallego J.R."/>
            <person name="Llorente I."/>
            <person name="Martins Dos Santos V.A."/>
            <person name="Jensen O.N."/>
            <person name="Pelaez A.I."/>
            <person name="Sanchez J."/>
            <person name="Ferrer M."/>
        </authorList>
    </citation>
    <scope>NUCLEOTIDE SEQUENCE</scope>
</reference>
<dbReference type="AlphaFoldDB" id="T0YLZ4"/>
<sequence>MPRHKKTRLLDVEFYIDAAERHGDISDGDHEPGDLCVFLRRMWAHLTPEQRLAFARDPQVHDTLTAVVDVEELLLELPI</sequence>
<organism evidence="1">
    <name type="scientific">mine drainage metagenome</name>
    <dbReference type="NCBI Taxonomy" id="410659"/>
    <lineage>
        <taxon>unclassified sequences</taxon>
        <taxon>metagenomes</taxon>
        <taxon>ecological metagenomes</taxon>
    </lineage>
</organism>
<proteinExistence type="predicted"/>
<protein>
    <submittedName>
        <fullName evidence="1">Uncharacterized protein</fullName>
    </submittedName>
</protein>
<accession>T0YLZ4</accession>
<dbReference type="EMBL" id="AUZX01013167">
    <property type="protein sequence ID" value="EQD36461.1"/>
    <property type="molecule type" value="Genomic_DNA"/>
</dbReference>
<name>T0YLZ4_9ZZZZ</name>
<comment type="caution">
    <text evidence="1">The sequence shown here is derived from an EMBL/GenBank/DDBJ whole genome shotgun (WGS) entry which is preliminary data.</text>
</comment>